<dbReference type="Proteomes" id="UP000195569">
    <property type="component" value="Unassembled WGS sequence"/>
</dbReference>
<proteinExistence type="predicted"/>
<feature type="region of interest" description="Disordered" evidence="1">
    <location>
        <begin position="186"/>
        <end position="205"/>
    </location>
</feature>
<sequence>MQLPTETTKFLQIFRGMLKGSIRSASESDVSGVSGIKSLALAVTQRSSLCSVPAPKEDSKSTVALLGTTTIRSLLTAVRDEGERITPMQVSQCRDETFGSARNALRLLHAMPAANGSTNTRCRLVERSNTNDDGEDLGEKFIDGLDSWLVDRYRFGKCDFAESLRTRGFRLDCDFQRSRFAWPAGAGATGGDNDRATCDAPSRHL</sequence>
<gene>
    <name evidence="2" type="ORF">BN2476_630106</name>
</gene>
<evidence type="ECO:0000313" key="2">
    <source>
        <dbReference type="EMBL" id="SIT48311.1"/>
    </source>
</evidence>
<keyword evidence="3" id="KW-1185">Reference proteome</keyword>
<dbReference type="EMBL" id="CYGY02000063">
    <property type="protein sequence ID" value="SIT48311.1"/>
    <property type="molecule type" value="Genomic_DNA"/>
</dbReference>
<name>A0A1N7SLK3_9BURK</name>
<accession>A0A1N7SLK3</accession>
<organism evidence="2 3">
    <name type="scientific">Paraburkholderia piptadeniae</name>
    <dbReference type="NCBI Taxonomy" id="1701573"/>
    <lineage>
        <taxon>Bacteria</taxon>
        <taxon>Pseudomonadati</taxon>
        <taxon>Pseudomonadota</taxon>
        <taxon>Betaproteobacteria</taxon>
        <taxon>Burkholderiales</taxon>
        <taxon>Burkholderiaceae</taxon>
        <taxon>Paraburkholderia</taxon>
    </lineage>
</organism>
<protein>
    <submittedName>
        <fullName evidence="2">Uncharacterized protein</fullName>
    </submittedName>
</protein>
<reference evidence="2" key="1">
    <citation type="submission" date="2016-12" db="EMBL/GenBank/DDBJ databases">
        <authorList>
            <person name="Moulin L."/>
        </authorList>
    </citation>
    <scope>NUCLEOTIDE SEQUENCE [LARGE SCALE GENOMIC DNA]</scope>
    <source>
        <strain evidence="2">STM 7183</strain>
    </source>
</reference>
<evidence type="ECO:0000313" key="3">
    <source>
        <dbReference type="Proteomes" id="UP000195569"/>
    </source>
</evidence>
<evidence type="ECO:0000256" key="1">
    <source>
        <dbReference type="SAM" id="MobiDB-lite"/>
    </source>
</evidence>
<dbReference type="AlphaFoldDB" id="A0A1N7SLK3"/>
<comment type="caution">
    <text evidence="2">The sequence shown here is derived from an EMBL/GenBank/DDBJ whole genome shotgun (WGS) entry which is preliminary data.</text>
</comment>